<dbReference type="InterPro" id="IPR002575">
    <property type="entry name" value="Aminoglycoside_PTrfase"/>
</dbReference>
<protein>
    <submittedName>
        <fullName evidence="2">Aminoglycoside phosphotransferase (APT) family kinase protein</fullName>
    </submittedName>
</protein>
<dbReference type="RefSeq" id="WP_184950372.1">
    <property type="nucleotide sequence ID" value="NZ_BOMC01000005.1"/>
</dbReference>
<comment type="caution">
    <text evidence="2">The sequence shown here is derived from an EMBL/GenBank/DDBJ whole genome shotgun (WGS) entry which is preliminary data.</text>
</comment>
<dbReference type="Gene3D" id="3.30.200.20">
    <property type="entry name" value="Phosphorylase Kinase, domain 1"/>
    <property type="match status" value="1"/>
</dbReference>
<proteinExistence type="predicted"/>
<dbReference type="Proteomes" id="UP000542742">
    <property type="component" value="Unassembled WGS sequence"/>
</dbReference>
<dbReference type="PANTHER" id="PTHR21310">
    <property type="entry name" value="AMINOGLYCOSIDE PHOSPHOTRANSFERASE-RELATED-RELATED"/>
    <property type="match status" value="1"/>
</dbReference>
<evidence type="ECO:0000313" key="2">
    <source>
        <dbReference type="EMBL" id="MBB4691572.1"/>
    </source>
</evidence>
<dbReference type="SUPFAM" id="SSF56112">
    <property type="entry name" value="Protein kinase-like (PK-like)"/>
    <property type="match status" value="1"/>
</dbReference>
<reference evidence="2 3" key="1">
    <citation type="submission" date="2020-08" db="EMBL/GenBank/DDBJ databases">
        <title>Sequencing the genomes of 1000 actinobacteria strains.</title>
        <authorList>
            <person name="Klenk H.-P."/>
        </authorList>
    </citation>
    <scope>NUCLEOTIDE SEQUENCE [LARGE SCALE GENOMIC DNA]</scope>
    <source>
        <strain evidence="2 3">DSM 45518</strain>
    </source>
</reference>
<dbReference type="AlphaFoldDB" id="A0A7W7CN25"/>
<feature type="domain" description="Aminoglycoside phosphotransferase" evidence="1">
    <location>
        <begin position="22"/>
        <end position="267"/>
    </location>
</feature>
<sequence>MEQAVTHWVEHVALPGRRIVDARRLTGGYSNENTALTTDDGHRYVLRRYLRHNKCALEAALADRLKGTAPVPEVVAADPTGDSVGEPLLLSTFVAGLPVGEILAAGDDAELGRDVGATLARIGTIAFEAPGFFADGLRPDGSEPTVGLDQFVERCLREGNAAGHLTAAEQDALLRYAAGAAADLAAVKGSRQLVHSDYNPKNLLAARSATGRWRVAAVLDWEFAFSSTPLVDVGNMLRDPRPPAFLDGFLSGFRDAGGDLPPGWRRISQAADLFALADFLTRPVEHRYFRRSIDRIRDLVGAQAGTNVRRDRM</sequence>
<keyword evidence="3" id="KW-1185">Reference proteome</keyword>
<dbReference type="GO" id="GO:0016301">
    <property type="term" value="F:kinase activity"/>
    <property type="evidence" value="ECO:0007669"/>
    <property type="project" value="UniProtKB-KW"/>
</dbReference>
<dbReference type="InterPro" id="IPR011009">
    <property type="entry name" value="Kinase-like_dom_sf"/>
</dbReference>
<evidence type="ECO:0000313" key="3">
    <source>
        <dbReference type="Proteomes" id="UP000542742"/>
    </source>
</evidence>
<dbReference type="InterPro" id="IPR051678">
    <property type="entry name" value="AGP_Transferase"/>
</dbReference>
<keyword evidence="2" id="KW-0808">Transferase</keyword>
<accession>A0A7W7CN25</accession>
<dbReference type="Pfam" id="PF01636">
    <property type="entry name" value="APH"/>
    <property type="match status" value="1"/>
</dbReference>
<organism evidence="2 3">
    <name type="scientific">Paractinoplanes abujensis</name>
    <dbReference type="NCBI Taxonomy" id="882441"/>
    <lineage>
        <taxon>Bacteria</taxon>
        <taxon>Bacillati</taxon>
        <taxon>Actinomycetota</taxon>
        <taxon>Actinomycetes</taxon>
        <taxon>Micromonosporales</taxon>
        <taxon>Micromonosporaceae</taxon>
        <taxon>Paractinoplanes</taxon>
    </lineage>
</organism>
<keyword evidence="2" id="KW-0418">Kinase</keyword>
<gene>
    <name evidence="2" type="ORF">BKA14_001720</name>
</gene>
<dbReference type="Gene3D" id="3.90.1200.10">
    <property type="match status" value="1"/>
</dbReference>
<name>A0A7W7CN25_9ACTN</name>
<evidence type="ECO:0000259" key="1">
    <source>
        <dbReference type="Pfam" id="PF01636"/>
    </source>
</evidence>
<dbReference type="EMBL" id="JACHMF010000001">
    <property type="protein sequence ID" value="MBB4691572.1"/>
    <property type="molecule type" value="Genomic_DNA"/>
</dbReference>